<evidence type="ECO:0000256" key="3">
    <source>
        <dbReference type="ARBA" id="ARBA00009634"/>
    </source>
</evidence>
<dbReference type="OrthoDB" id="676979at2759"/>
<feature type="domain" description="TIR" evidence="15">
    <location>
        <begin position="555"/>
        <end position="697"/>
    </location>
</feature>
<evidence type="ECO:0000256" key="12">
    <source>
        <dbReference type="ARBA" id="ARBA00023180"/>
    </source>
</evidence>
<evidence type="ECO:0000313" key="17">
    <source>
        <dbReference type="Proteomes" id="UP000007110"/>
    </source>
</evidence>
<dbReference type="Gene3D" id="3.40.50.10140">
    <property type="entry name" value="Toll/interleukin-1 receptor homology (TIR) domain"/>
    <property type="match status" value="1"/>
</dbReference>
<dbReference type="PANTHER" id="PTHR24368">
    <property type="entry name" value="AMPHOTERIN-INDUCED PROTEIN"/>
    <property type="match status" value="1"/>
</dbReference>
<dbReference type="InterPro" id="IPR000157">
    <property type="entry name" value="TIR_dom"/>
</dbReference>
<evidence type="ECO:0000256" key="6">
    <source>
        <dbReference type="ARBA" id="ARBA00022729"/>
    </source>
</evidence>
<keyword evidence="11" id="KW-0675">Receptor</keyword>
<dbReference type="SMART" id="SM00255">
    <property type="entry name" value="TIR"/>
    <property type="match status" value="1"/>
</dbReference>
<evidence type="ECO:0000256" key="1">
    <source>
        <dbReference type="ARBA" id="ARBA00004251"/>
    </source>
</evidence>
<dbReference type="SUPFAM" id="SSF52200">
    <property type="entry name" value="Toll/Interleukin receptor TIR domain"/>
    <property type="match status" value="1"/>
</dbReference>
<comment type="subcellular location">
    <subcellularLocation>
        <location evidence="1">Cell membrane</location>
        <topology evidence="1">Single-pass type I membrane protein</topology>
    </subcellularLocation>
</comment>
<dbReference type="InterPro" id="IPR001611">
    <property type="entry name" value="Leu-rich_rpt"/>
</dbReference>
<dbReference type="GO" id="GO:0007165">
    <property type="term" value="P:signal transduction"/>
    <property type="evidence" value="ECO:0007669"/>
    <property type="project" value="InterPro"/>
</dbReference>
<dbReference type="Pfam" id="PF13855">
    <property type="entry name" value="LRR_8"/>
    <property type="match status" value="2"/>
</dbReference>
<evidence type="ECO:0000256" key="13">
    <source>
        <dbReference type="ARBA" id="ARBA00023319"/>
    </source>
</evidence>
<dbReference type="InterPro" id="IPR003591">
    <property type="entry name" value="Leu-rich_rpt_typical-subtyp"/>
</dbReference>
<accession>A0A7M7NG18</accession>
<keyword evidence="9 14" id="KW-1133">Transmembrane helix</keyword>
<dbReference type="InParanoid" id="A0A7M7NG18"/>
<dbReference type="Gene3D" id="3.80.10.10">
    <property type="entry name" value="Ribonuclease Inhibitor"/>
    <property type="match status" value="3"/>
</dbReference>
<evidence type="ECO:0000256" key="9">
    <source>
        <dbReference type="ARBA" id="ARBA00022989"/>
    </source>
</evidence>
<dbReference type="SMART" id="SM00082">
    <property type="entry name" value="LRRCT"/>
    <property type="match status" value="1"/>
</dbReference>
<dbReference type="AlphaFoldDB" id="A0A7M7NG18"/>
<comment type="similarity">
    <text evidence="3">Belongs to the Toll-like receptor family.</text>
</comment>
<name>A0A7M7NG18_STRPU</name>
<organism evidence="16 17">
    <name type="scientific">Strongylocentrotus purpuratus</name>
    <name type="common">Purple sea urchin</name>
    <dbReference type="NCBI Taxonomy" id="7668"/>
    <lineage>
        <taxon>Eukaryota</taxon>
        <taxon>Metazoa</taxon>
        <taxon>Echinodermata</taxon>
        <taxon>Eleutherozoa</taxon>
        <taxon>Echinozoa</taxon>
        <taxon>Echinoidea</taxon>
        <taxon>Euechinoidea</taxon>
        <taxon>Echinacea</taxon>
        <taxon>Camarodonta</taxon>
        <taxon>Echinidea</taxon>
        <taxon>Strongylocentrotidae</taxon>
        <taxon>Strongylocentrotus</taxon>
    </lineage>
</organism>
<sequence length="710" mass="81919">MALKECSVLSSLTTLVVYFLLVFPCLITIHGDALPTSELTVESSIQVCSQDPKLKEAWCDNRRLTSIPQDLTEDIELLSMQSNNVKALLNSSFVRYPLITTLDLRFNDIRALDHTAFYPLRDLRGLLMSYNPHLVLPDTGLFRWASKLSILDLSNSNMISLPNDTLRWSTKLEKLQLSRNQFAFINISSCGMVKNFHLEGNQLAHLSTESFNLVCDIDVLLLKENPIKSVDPNVIASLNVRELIIGDSPLTLKVFKNLFIGISRSEIDFLSIRGSNLTAFPVDFFDSFCNCPLSSLGLHTVGLKALSPYLFSNLTQLYQLSLSSNSLVTIEPDFFEGMQDLRILELEFNNIQHINPYNQTWNIKVQELQFLSGNRIQLLRYDVLTELRQLTRIDLDRNRLSYLDETIFSNNLLLKYLSLADNKLTRFNQSTFKPIENSLSSLDISMNPILCNCDLKWLLDWHRRSPNLTEQHTTICSSGSLAPLREKPLRDFDPSNLCRLSSTIRCLISLAVICMVVIAVLVHRHRWHLRYKLFLLKLALVGYNEVRDARNHNDYEFDVNVICYDDDEEWIRDHLRPALEEKLPQFQRNVFGDEDLVPGMHYLDAVDHAVTRSYKTVLVLSRAAVRDRWFMLKLRIAMDHVSDTRTEFVVVVFLEDIPDDEIPFMARLYLNDGRPYLHWTDDVRGQEYFWNKLAKNLTINLKTDDLIPNE</sequence>
<evidence type="ECO:0000259" key="15">
    <source>
        <dbReference type="PROSITE" id="PS50104"/>
    </source>
</evidence>
<dbReference type="InterPro" id="IPR031283">
    <property type="entry name" value="AMIGO"/>
</dbReference>
<dbReference type="GeneID" id="592855"/>
<evidence type="ECO:0000256" key="7">
    <source>
        <dbReference type="ARBA" id="ARBA00022737"/>
    </source>
</evidence>
<evidence type="ECO:0000256" key="10">
    <source>
        <dbReference type="ARBA" id="ARBA00023136"/>
    </source>
</evidence>
<dbReference type="PROSITE" id="PS50104">
    <property type="entry name" value="TIR"/>
    <property type="match status" value="1"/>
</dbReference>
<keyword evidence="7" id="KW-0677">Repeat</keyword>
<dbReference type="InterPro" id="IPR035897">
    <property type="entry name" value="Toll_tir_struct_dom_sf"/>
</dbReference>
<reference evidence="16" key="2">
    <citation type="submission" date="2021-01" db="UniProtKB">
        <authorList>
            <consortium name="EnsemblMetazoa"/>
        </authorList>
    </citation>
    <scope>IDENTIFICATION</scope>
</reference>
<dbReference type="EnsemblMetazoa" id="XM_030979179">
    <property type="protein sequence ID" value="XP_030835039"/>
    <property type="gene ID" value="LOC592855"/>
</dbReference>
<dbReference type="PANTHER" id="PTHR24368:SF210">
    <property type="entry name" value="SURFACE ANTIGEN BSPA-LIKE"/>
    <property type="match status" value="1"/>
</dbReference>
<dbReference type="GO" id="GO:0005886">
    <property type="term" value="C:plasma membrane"/>
    <property type="evidence" value="ECO:0007669"/>
    <property type="project" value="UniProtKB-SubCell"/>
</dbReference>
<evidence type="ECO:0000256" key="8">
    <source>
        <dbReference type="ARBA" id="ARBA00022889"/>
    </source>
</evidence>
<reference evidence="17" key="1">
    <citation type="submission" date="2015-02" db="EMBL/GenBank/DDBJ databases">
        <title>Genome sequencing for Strongylocentrotus purpuratus.</title>
        <authorList>
            <person name="Murali S."/>
            <person name="Liu Y."/>
            <person name="Vee V."/>
            <person name="English A."/>
            <person name="Wang M."/>
            <person name="Skinner E."/>
            <person name="Han Y."/>
            <person name="Muzny D.M."/>
            <person name="Worley K.C."/>
            <person name="Gibbs R.A."/>
        </authorList>
    </citation>
    <scope>NUCLEOTIDE SEQUENCE</scope>
</reference>
<evidence type="ECO:0000256" key="14">
    <source>
        <dbReference type="SAM" id="Phobius"/>
    </source>
</evidence>
<evidence type="ECO:0000313" key="16">
    <source>
        <dbReference type="EnsemblMetazoa" id="XP_030835039"/>
    </source>
</evidence>
<keyword evidence="12" id="KW-0325">Glycoprotein</keyword>
<feature type="transmembrane region" description="Helical" evidence="14">
    <location>
        <begin position="502"/>
        <end position="522"/>
    </location>
</feature>
<keyword evidence="8" id="KW-0130">Cell adhesion</keyword>
<dbReference type="SMART" id="SM00369">
    <property type="entry name" value="LRR_TYP"/>
    <property type="match status" value="6"/>
</dbReference>
<evidence type="ECO:0000256" key="2">
    <source>
        <dbReference type="ARBA" id="ARBA00005670"/>
    </source>
</evidence>
<protein>
    <recommendedName>
        <fullName evidence="15">TIR domain-containing protein</fullName>
    </recommendedName>
</protein>
<proteinExistence type="inferred from homology"/>
<dbReference type="InterPro" id="IPR000483">
    <property type="entry name" value="Cys-rich_flank_reg_C"/>
</dbReference>
<keyword evidence="10 14" id="KW-0472">Membrane</keyword>
<keyword evidence="5 14" id="KW-0812">Transmembrane</keyword>
<dbReference type="OMA" id="INTIHAI"/>
<keyword evidence="6" id="KW-0732">Signal</keyword>
<evidence type="ECO:0000256" key="11">
    <source>
        <dbReference type="ARBA" id="ARBA00023170"/>
    </source>
</evidence>
<keyword evidence="17" id="KW-1185">Reference proteome</keyword>
<dbReference type="GO" id="GO:0007155">
    <property type="term" value="P:cell adhesion"/>
    <property type="evidence" value="ECO:0007669"/>
    <property type="project" value="UniProtKB-KW"/>
</dbReference>
<dbReference type="Pfam" id="PF01582">
    <property type="entry name" value="TIR"/>
    <property type="match status" value="1"/>
</dbReference>
<dbReference type="InterPro" id="IPR032675">
    <property type="entry name" value="LRR_dom_sf"/>
</dbReference>
<comment type="similarity">
    <text evidence="2">Belongs to the immunoglobulin superfamily. AMIGO family.</text>
</comment>
<keyword evidence="13" id="KW-0393">Immunoglobulin domain</keyword>
<dbReference type="Proteomes" id="UP000007110">
    <property type="component" value="Unassembled WGS sequence"/>
</dbReference>
<dbReference type="KEGG" id="spu:592855"/>
<dbReference type="SUPFAM" id="SSF52058">
    <property type="entry name" value="L domain-like"/>
    <property type="match status" value="1"/>
</dbReference>
<evidence type="ECO:0000256" key="4">
    <source>
        <dbReference type="ARBA" id="ARBA00022614"/>
    </source>
</evidence>
<dbReference type="RefSeq" id="XP_030835039.1">
    <property type="nucleotide sequence ID" value="XM_030979179.1"/>
</dbReference>
<keyword evidence="4" id="KW-0433">Leucine-rich repeat</keyword>
<evidence type="ECO:0000256" key="5">
    <source>
        <dbReference type="ARBA" id="ARBA00022692"/>
    </source>
</evidence>